<evidence type="ECO:0000259" key="2">
    <source>
        <dbReference type="Pfam" id="PF19763"/>
    </source>
</evidence>
<dbReference type="Gene3D" id="2.60.120.200">
    <property type="match status" value="1"/>
</dbReference>
<evidence type="ECO:0000313" key="4">
    <source>
        <dbReference type="Proteomes" id="UP000195386"/>
    </source>
</evidence>
<accession>A0A1Y3YVX2</accession>
<evidence type="ECO:0000256" key="1">
    <source>
        <dbReference type="SAM" id="SignalP"/>
    </source>
</evidence>
<keyword evidence="1" id="KW-0732">Signal</keyword>
<feature type="chain" id="PRO_5011005643" description="DUF6250 domain-containing protein" evidence="1">
    <location>
        <begin position="25"/>
        <end position="230"/>
    </location>
</feature>
<dbReference type="InterPro" id="IPR046217">
    <property type="entry name" value="DUF6250"/>
</dbReference>
<comment type="caution">
    <text evidence="3">The sequence shown here is derived from an EMBL/GenBank/DDBJ whole genome shotgun (WGS) entry which is preliminary data.</text>
</comment>
<protein>
    <recommendedName>
        <fullName evidence="2">DUF6250 domain-containing protein</fullName>
    </recommendedName>
</protein>
<feature type="signal peptide" evidence="1">
    <location>
        <begin position="1"/>
        <end position="24"/>
    </location>
</feature>
<name>A0A1Y3YVX2_9BACE</name>
<feature type="domain" description="DUF6250" evidence="2">
    <location>
        <begin position="51"/>
        <end position="222"/>
    </location>
</feature>
<proteinExistence type="predicted"/>
<dbReference type="Pfam" id="PF19763">
    <property type="entry name" value="DUF6250"/>
    <property type="match status" value="1"/>
</dbReference>
<dbReference type="AlphaFoldDB" id="A0A1Y3YVX2"/>
<gene>
    <name evidence="3" type="ORF">B5F97_04300</name>
</gene>
<evidence type="ECO:0000313" key="3">
    <source>
        <dbReference type="EMBL" id="OUO02014.1"/>
    </source>
</evidence>
<reference evidence="4" key="1">
    <citation type="submission" date="2017-04" db="EMBL/GenBank/DDBJ databases">
        <title>Function of individual gut microbiota members based on whole genome sequencing of pure cultures obtained from chicken caecum.</title>
        <authorList>
            <person name="Medvecky M."/>
            <person name="Cejkova D."/>
            <person name="Polansky O."/>
            <person name="Karasova D."/>
            <person name="Kubasova T."/>
            <person name="Cizek A."/>
            <person name="Rychlik I."/>
        </authorList>
    </citation>
    <scope>NUCLEOTIDE SEQUENCE [LARGE SCALE GENOMIC DNA]</scope>
    <source>
        <strain evidence="4">An43</strain>
    </source>
</reference>
<dbReference type="EMBL" id="NFII01000003">
    <property type="protein sequence ID" value="OUO02014.1"/>
    <property type="molecule type" value="Genomic_DNA"/>
</dbReference>
<sequence>MKRNNLYKLVSGSILMLLPLMVQAQIALKNWTIEDHSGEVKIIVSGDTLEITAPKGLTLWYNQRLTGDYEISYRVKMLMQGGKYDRLSDLNCFWGANDPEHPGNLFARSEWRNGIFQHYKTLSLFYVGYGGNHNSTTRFRQYFAKAADTSDAIARPVIKEYTDKSHLLFPNKWYDIQIRVEKGITTYRINGEELFRLTIKNNEGDGHFGLRLLENHTLFTNFQVKSLKKK</sequence>
<organism evidence="3 4">
    <name type="scientific">Bacteroides clarus</name>
    <dbReference type="NCBI Taxonomy" id="626929"/>
    <lineage>
        <taxon>Bacteria</taxon>
        <taxon>Pseudomonadati</taxon>
        <taxon>Bacteroidota</taxon>
        <taxon>Bacteroidia</taxon>
        <taxon>Bacteroidales</taxon>
        <taxon>Bacteroidaceae</taxon>
        <taxon>Bacteroides</taxon>
    </lineage>
</organism>
<dbReference type="Proteomes" id="UP000195386">
    <property type="component" value="Unassembled WGS sequence"/>
</dbReference>
<dbReference type="RefSeq" id="WP_022218307.1">
    <property type="nucleotide sequence ID" value="NZ_JADMUG010000002.1"/>
</dbReference>